<dbReference type="SUPFAM" id="SSF52283">
    <property type="entry name" value="Formate/glycerate dehydrogenase catalytic domain-like"/>
    <property type="match status" value="1"/>
</dbReference>
<dbReference type="InterPro" id="IPR008141">
    <property type="entry name" value="Ala_DH"/>
</dbReference>
<comment type="similarity">
    <text evidence="1 5">Belongs to the AlaDH/PNT family.</text>
</comment>
<feature type="binding site" evidence="7">
    <location>
        <position position="15"/>
    </location>
    <ligand>
        <name>substrate</name>
    </ligand>
</feature>
<feature type="binding site" evidence="8">
    <location>
        <position position="220"/>
    </location>
    <ligand>
        <name>NAD(+)</name>
        <dbReference type="ChEBI" id="CHEBI:57540"/>
    </ligand>
</feature>
<keyword evidence="3 5" id="KW-0560">Oxidoreductase</keyword>
<feature type="binding site" evidence="7">
    <location>
        <position position="75"/>
    </location>
    <ligand>
        <name>substrate</name>
    </ligand>
</feature>
<dbReference type="Gene3D" id="3.40.50.720">
    <property type="entry name" value="NAD(P)-binding Rossmann-like Domain"/>
    <property type="match status" value="2"/>
</dbReference>
<sequence>MKIGSVTEVKRQEYRVGITPGCARAYIREGHQVLIQAGAGLGAGFTDQEYARAGAVMCESPEEIYASCDMIVKVKEPLPSEIPLLREGQILFTYLHLAADETLTKALIEQGVSGVAYETVEPRPGQLPLLKPMSEIAGRLSVQEGARFLERPQGGRGVLLGGIPGVEKGKIAILGGGIVGTNAAKIALGLGAQVTILDIRMDRLGYLDDIFQGRLTTLSSNRGHLEMVLGESDLVIGAVLVTGARAPRIVTRNDLKQMKRGSVIVDVAIDQGGCVETARATTHDDPVYEVEGVLHYCVANMPGAVSRTSTQALTAATLPYGLEIAALGLKEAARKNRGIALGVNTCDHHLTCPGVARAFSLPCREVQEALGTAPR</sequence>
<evidence type="ECO:0000256" key="8">
    <source>
        <dbReference type="PIRSR" id="PIRSR000183-3"/>
    </source>
</evidence>
<evidence type="ECO:0000313" key="12">
    <source>
        <dbReference type="EMBL" id="POR03050.1"/>
    </source>
</evidence>
<keyword evidence="4 5" id="KW-0520">NAD</keyword>
<dbReference type="GO" id="GO:0000286">
    <property type="term" value="F:alanine dehydrogenase activity"/>
    <property type="evidence" value="ECO:0007669"/>
    <property type="project" value="UniProtKB-UniRule"/>
</dbReference>
<comment type="cofactor">
    <cofactor evidence="9">
        <name>Mg(2+)</name>
        <dbReference type="ChEBI" id="CHEBI:18420"/>
    </cofactor>
    <text evidence="9">Binds 1 Mg(2+) ion per subunit.</text>
</comment>
<evidence type="ECO:0000256" key="3">
    <source>
        <dbReference type="ARBA" id="ARBA00023002"/>
    </source>
</evidence>
<feature type="active site" description="Proton donor/acceptor" evidence="6">
    <location>
        <position position="270"/>
    </location>
</feature>
<dbReference type="EC" id="1.4.1.1" evidence="2 5"/>
<dbReference type="AlphaFoldDB" id="A0A2S4JU80"/>
<feature type="active site" description="Proton donor/acceptor" evidence="6">
    <location>
        <position position="96"/>
    </location>
</feature>
<feature type="binding site" evidence="8">
    <location>
        <position position="198"/>
    </location>
    <ligand>
        <name>NAD(+)</name>
        <dbReference type="ChEBI" id="CHEBI:57540"/>
    </ligand>
</feature>
<accession>A0A2S4JU80</accession>
<dbReference type="Pfam" id="PF01262">
    <property type="entry name" value="AlaDh_PNT_C"/>
    <property type="match status" value="1"/>
</dbReference>
<dbReference type="PROSITE" id="PS00837">
    <property type="entry name" value="ALADH_PNT_2"/>
    <property type="match status" value="1"/>
</dbReference>
<dbReference type="GO" id="GO:0000166">
    <property type="term" value="F:nucleotide binding"/>
    <property type="evidence" value="ECO:0007669"/>
    <property type="project" value="UniProtKB-KW"/>
</dbReference>
<keyword evidence="8" id="KW-0547">Nucleotide-binding</keyword>
<proteinExistence type="inferred from homology"/>
<feature type="domain" description="Alanine dehydrogenase/pyridine nucleotide transhydrogenase N-terminal" evidence="11">
    <location>
        <begin position="4"/>
        <end position="137"/>
    </location>
</feature>
<comment type="catalytic activity">
    <reaction evidence="5">
        <text>L-alanine + NAD(+) + H2O = pyruvate + NH4(+) + NADH + H(+)</text>
        <dbReference type="Rhea" id="RHEA:18405"/>
        <dbReference type="ChEBI" id="CHEBI:15361"/>
        <dbReference type="ChEBI" id="CHEBI:15377"/>
        <dbReference type="ChEBI" id="CHEBI:15378"/>
        <dbReference type="ChEBI" id="CHEBI:28938"/>
        <dbReference type="ChEBI" id="CHEBI:57540"/>
        <dbReference type="ChEBI" id="CHEBI:57945"/>
        <dbReference type="ChEBI" id="CHEBI:57972"/>
        <dbReference type="EC" id="1.4.1.1"/>
    </reaction>
</comment>
<dbReference type="NCBIfam" id="TIGR00518">
    <property type="entry name" value="alaDH"/>
    <property type="match status" value="1"/>
</dbReference>
<evidence type="ECO:0000256" key="5">
    <source>
        <dbReference type="PIRNR" id="PIRNR000183"/>
    </source>
</evidence>
<feature type="binding site" evidence="8">
    <location>
        <position position="279"/>
    </location>
    <ligand>
        <name>NAD(+)</name>
        <dbReference type="ChEBI" id="CHEBI:57540"/>
    </ligand>
</feature>
<feature type="binding site" evidence="8">
    <location>
        <position position="203"/>
    </location>
    <ligand>
        <name>NAD(+)</name>
        <dbReference type="ChEBI" id="CHEBI:57540"/>
    </ligand>
</feature>
<dbReference type="GO" id="GO:0046872">
    <property type="term" value="F:metal ion binding"/>
    <property type="evidence" value="ECO:0007669"/>
    <property type="project" value="UniProtKB-KW"/>
</dbReference>
<reference evidence="13" key="1">
    <citation type="submission" date="2015-12" db="EMBL/GenBank/DDBJ databases">
        <authorList>
            <person name="Lodha T.D."/>
            <person name="Chintalapati S."/>
            <person name="Chintalapati V.R."/>
            <person name="Sravanthi T."/>
        </authorList>
    </citation>
    <scope>NUCLEOTIDE SEQUENCE [LARGE SCALE GENOMIC DNA]</scope>
    <source>
        <strain evidence="13">JC133</strain>
    </source>
</reference>
<evidence type="ECO:0000256" key="7">
    <source>
        <dbReference type="PIRSR" id="PIRSR000183-2"/>
    </source>
</evidence>
<dbReference type="FunFam" id="3.40.50.720:FF:000049">
    <property type="entry name" value="Alanine dehydrogenase"/>
    <property type="match status" value="1"/>
</dbReference>
<dbReference type="PIRSF" id="PIRSF000183">
    <property type="entry name" value="Alanine_dh"/>
    <property type="match status" value="1"/>
</dbReference>
<feature type="binding site" evidence="8">
    <location>
        <begin position="239"/>
        <end position="240"/>
    </location>
    <ligand>
        <name>NAD(+)</name>
        <dbReference type="ChEBI" id="CHEBI:57540"/>
    </ligand>
</feature>
<comment type="caution">
    <text evidence="12">The sequence shown here is derived from an EMBL/GenBank/DDBJ whole genome shotgun (WGS) entry which is preliminary data.</text>
</comment>
<dbReference type="OrthoDB" id="9804592at2"/>
<dbReference type="Proteomes" id="UP000237350">
    <property type="component" value="Unassembled WGS sequence"/>
</dbReference>
<keyword evidence="9" id="KW-0460">Magnesium</keyword>
<dbReference type="InterPro" id="IPR007886">
    <property type="entry name" value="AlaDH/PNT_N"/>
</dbReference>
<gene>
    <name evidence="12" type="ORF">AU468_05690</name>
</gene>
<dbReference type="SMART" id="SM01003">
    <property type="entry name" value="AlaDh_PNT_N"/>
    <property type="match status" value="1"/>
</dbReference>
<feature type="binding site" evidence="8">
    <location>
        <position position="134"/>
    </location>
    <ligand>
        <name>NAD(+)</name>
        <dbReference type="ChEBI" id="CHEBI:57540"/>
    </ligand>
</feature>
<dbReference type="InterPro" id="IPR008143">
    <property type="entry name" value="Ala_DH/PNT_CS2"/>
</dbReference>
<evidence type="ECO:0000256" key="9">
    <source>
        <dbReference type="PIRSR" id="PIRSR000183-4"/>
    </source>
</evidence>
<feature type="binding site" evidence="9">
    <location>
        <position position="323"/>
    </location>
    <ligand>
        <name>Mg(2+)</name>
        <dbReference type="ChEBI" id="CHEBI:18420"/>
    </ligand>
</feature>
<dbReference type="GO" id="GO:0005886">
    <property type="term" value="C:plasma membrane"/>
    <property type="evidence" value="ECO:0007669"/>
    <property type="project" value="TreeGrafter"/>
</dbReference>
<name>A0A2S4JU80_9SPIO</name>
<dbReference type="Pfam" id="PF05222">
    <property type="entry name" value="AlaDh_PNT_N"/>
    <property type="match status" value="1"/>
</dbReference>
<feature type="domain" description="Alanine dehydrogenase/pyridine nucleotide transhydrogenase NAD(H)-binding" evidence="10">
    <location>
        <begin position="149"/>
        <end position="297"/>
    </location>
</feature>
<dbReference type="PANTHER" id="PTHR42795">
    <property type="entry name" value="ALANINE DEHYDROGENASE"/>
    <property type="match status" value="1"/>
</dbReference>
<keyword evidence="9" id="KW-0479">Metal-binding</keyword>
<dbReference type="GO" id="GO:0042853">
    <property type="term" value="P:L-alanine catabolic process"/>
    <property type="evidence" value="ECO:0007669"/>
    <property type="project" value="InterPro"/>
</dbReference>
<protein>
    <recommendedName>
        <fullName evidence="2 5">Alanine dehydrogenase</fullName>
        <ecNumber evidence="2 5">1.4.1.1</ecNumber>
    </recommendedName>
</protein>
<dbReference type="RefSeq" id="WP_103679896.1">
    <property type="nucleotide sequence ID" value="NZ_LPWH01000055.1"/>
</dbReference>
<evidence type="ECO:0000256" key="6">
    <source>
        <dbReference type="PIRSR" id="PIRSR000183-1"/>
    </source>
</evidence>
<dbReference type="SMART" id="SM01002">
    <property type="entry name" value="AlaDh_PNT_C"/>
    <property type="match status" value="1"/>
</dbReference>
<dbReference type="EMBL" id="LPWH01000055">
    <property type="protein sequence ID" value="POR03050.1"/>
    <property type="molecule type" value="Genomic_DNA"/>
</dbReference>
<evidence type="ECO:0000256" key="2">
    <source>
        <dbReference type="ARBA" id="ARBA00012897"/>
    </source>
</evidence>
<feature type="binding site" evidence="8">
    <location>
        <begin position="267"/>
        <end position="270"/>
    </location>
    <ligand>
        <name>NAD(+)</name>
        <dbReference type="ChEBI" id="CHEBI:57540"/>
    </ligand>
</feature>
<evidence type="ECO:0000256" key="4">
    <source>
        <dbReference type="ARBA" id="ARBA00023027"/>
    </source>
</evidence>
<organism evidence="12 13">
    <name type="scientific">Alkalispirochaeta sphaeroplastigenens</name>
    <dbReference type="NCBI Taxonomy" id="1187066"/>
    <lineage>
        <taxon>Bacteria</taxon>
        <taxon>Pseudomonadati</taxon>
        <taxon>Spirochaetota</taxon>
        <taxon>Spirochaetia</taxon>
        <taxon>Spirochaetales</taxon>
        <taxon>Spirochaetaceae</taxon>
        <taxon>Alkalispirochaeta</taxon>
    </lineage>
</organism>
<evidence type="ECO:0000256" key="1">
    <source>
        <dbReference type="ARBA" id="ARBA00005689"/>
    </source>
</evidence>
<evidence type="ECO:0000259" key="11">
    <source>
        <dbReference type="SMART" id="SM01003"/>
    </source>
</evidence>
<dbReference type="InterPro" id="IPR007698">
    <property type="entry name" value="AlaDH/PNT_NAD(H)-bd"/>
</dbReference>
<dbReference type="CDD" id="cd05305">
    <property type="entry name" value="L-AlaDH"/>
    <property type="match status" value="1"/>
</dbReference>
<evidence type="ECO:0000259" key="10">
    <source>
        <dbReference type="SMART" id="SM01002"/>
    </source>
</evidence>
<evidence type="ECO:0000313" key="13">
    <source>
        <dbReference type="Proteomes" id="UP000237350"/>
    </source>
</evidence>
<dbReference type="InterPro" id="IPR036291">
    <property type="entry name" value="NAD(P)-bd_dom_sf"/>
</dbReference>
<dbReference type="SUPFAM" id="SSF51735">
    <property type="entry name" value="NAD(P)-binding Rossmann-fold domains"/>
    <property type="match status" value="1"/>
</dbReference>
<dbReference type="PANTHER" id="PTHR42795:SF1">
    <property type="entry name" value="ALANINE DEHYDROGENASE"/>
    <property type="match status" value="1"/>
</dbReference>
<keyword evidence="13" id="KW-1185">Reference proteome</keyword>
<feature type="binding site" evidence="8">
    <location>
        <begin position="298"/>
        <end position="301"/>
    </location>
    <ligand>
        <name>NAD(+)</name>
        <dbReference type="ChEBI" id="CHEBI:57540"/>
    </ligand>
</feature>